<evidence type="ECO:0000256" key="1">
    <source>
        <dbReference type="ARBA" id="ARBA00004752"/>
    </source>
</evidence>
<sequence>MSRREKFGKKPKNKLLRRIVLAVVLVLFGGFIGSHFYFQNHFKFTKINDVDVSGLTVAQATKKLNTSHIDEDGNYLVVRDSKIKVNPKDVKKLFKDRSSMSMMTSAKLSAKSDVTQKQLNYRLKTLLPKFENRIDQINTGRKQTVDAKVLLQDGKMVVKPGVKGNTLDKAKMVKDFKKQAKSSLLISVKMTKDGYVKPDSQQVANQKKQLAKTLDNTVTLKTYNKTYKFVAKRWVTNGYPTANGTYKFDSTKVKKWVAKFASKVNTLGKPVTITTHQGKRVRIHAGGTYGWQVNQKALTKNILKNMQRSHSVTMNLKHYAVGTGYGIKGSGKTYVAIDLLNLHEYVYKDGKLKANIPIMSGTLSGGNRTPQGAFYIMYKQRHATLRGKNSDGSKYASPVSYWEPLTNSGVGLHDSPWQPASVYGNPSARSQYHSHGCLNNPPSQMPKVWKYTHTLEPVFIYY</sequence>
<dbReference type="CDD" id="cd16913">
    <property type="entry name" value="YkuD_like"/>
    <property type="match status" value="1"/>
</dbReference>
<reference evidence="9 12" key="2">
    <citation type="submission" date="2019-11" db="EMBL/GenBank/DDBJ databases">
        <title>Draft Genome Sequence of Plant Growth-Promoting Rhizosphere-Associated Bacteria.</title>
        <authorList>
            <person name="Vasilyev I.Y."/>
            <person name="Radchenko V."/>
            <person name="Ilnitskaya E.V."/>
        </authorList>
    </citation>
    <scope>NUCLEOTIDE SEQUENCE [LARGE SCALE GENOMIC DNA]</scope>
    <source>
        <strain evidence="9 12">VRA_07sq_f</strain>
    </source>
</reference>
<keyword evidence="11" id="KW-1185">Reference proteome</keyword>
<dbReference type="GO" id="GO:0018104">
    <property type="term" value="P:peptidoglycan-protein cross-linking"/>
    <property type="evidence" value="ECO:0007669"/>
    <property type="project" value="TreeGrafter"/>
</dbReference>
<evidence type="ECO:0000259" key="8">
    <source>
        <dbReference type="PROSITE" id="PS52029"/>
    </source>
</evidence>
<dbReference type="Proteomes" id="UP000491237">
    <property type="component" value="Unassembled WGS sequence"/>
</dbReference>
<comment type="pathway">
    <text evidence="1 6">Cell wall biogenesis; peptidoglycan biosynthesis.</text>
</comment>
<dbReference type="GO" id="GO:0005576">
    <property type="term" value="C:extracellular region"/>
    <property type="evidence" value="ECO:0007669"/>
    <property type="project" value="TreeGrafter"/>
</dbReference>
<feature type="active site" description="Proton donor/acceptor" evidence="6">
    <location>
        <position position="413"/>
    </location>
</feature>
<evidence type="ECO:0000256" key="3">
    <source>
        <dbReference type="ARBA" id="ARBA00022960"/>
    </source>
</evidence>
<organism evidence="10 11">
    <name type="scientific">Lentilactobacillus parabuchneri</name>
    <dbReference type="NCBI Taxonomy" id="152331"/>
    <lineage>
        <taxon>Bacteria</taxon>
        <taxon>Bacillati</taxon>
        <taxon>Bacillota</taxon>
        <taxon>Bacilli</taxon>
        <taxon>Lactobacillales</taxon>
        <taxon>Lactobacillaceae</taxon>
        <taxon>Lentilactobacillus</taxon>
    </lineage>
</organism>
<dbReference type="Gene3D" id="2.40.440.10">
    <property type="entry name" value="L,D-transpeptidase catalytic domain-like"/>
    <property type="match status" value="1"/>
</dbReference>
<dbReference type="PANTHER" id="PTHR30582">
    <property type="entry name" value="L,D-TRANSPEPTIDASE"/>
    <property type="match status" value="1"/>
</dbReference>
<evidence type="ECO:0000313" key="10">
    <source>
        <dbReference type="EMBL" id="ORN31210.1"/>
    </source>
</evidence>
<keyword evidence="2" id="KW-0808">Transferase</keyword>
<dbReference type="KEGG" id="lpar:FAM21731_00102"/>
<comment type="caution">
    <text evidence="10">The sequence shown here is derived from an EMBL/GenBank/DDBJ whole genome shotgun (WGS) entry which is preliminary data.</text>
</comment>
<keyword evidence="7" id="KW-0472">Membrane</keyword>
<feature type="domain" description="L,D-TPase catalytic" evidence="8">
    <location>
        <begin position="333"/>
        <end position="461"/>
    </location>
</feature>
<feature type="transmembrane region" description="Helical" evidence="7">
    <location>
        <begin position="20"/>
        <end position="38"/>
    </location>
</feature>
<evidence type="ECO:0000313" key="11">
    <source>
        <dbReference type="Proteomes" id="UP000193009"/>
    </source>
</evidence>
<dbReference type="GO" id="GO:0071555">
    <property type="term" value="P:cell wall organization"/>
    <property type="evidence" value="ECO:0007669"/>
    <property type="project" value="UniProtKB-UniRule"/>
</dbReference>
<dbReference type="EMBL" id="WKKY01000158">
    <property type="protein sequence ID" value="MSE20793.1"/>
    <property type="molecule type" value="Genomic_DNA"/>
</dbReference>
<keyword evidence="7" id="KW-0812">Transmembrane</keyword>
<proteinExistence type="predicted"/>
<keyword evidence="7" id="KW-1133">Transmembrane helix</keyword>
<evidence type="ECO:0000256" key="7">
    <source>
        <dbReference type="SAM" id="Phobius"/>
    </source>
</evidence>
<dbReference type="Pfam" id="PF12229">
    <property type="entry name" value="PG_binding_4"/>
    <property type="match status" value="1"/>
</dbReference>
<dbReference type="InterPro" id="IPR050979">
    <property type="entry name" value="LD-transpeptidase"/>
</dbReference>
<dbReference type="InterPro" id="IPR022029">
    <property type="entry name" value="YoaR-like_PG-bd"/>
</dbReference>
<keyword evidence="4 6" id="KW-0573">Peptidoglycan synthesis</keyword>
<dbReference type="PROSITE" id="PS52029">
    <property type="entry name" value="LD_TPASE"/>
    <property type="match status" value="1"/>
</dbReference>
<dbReference type="InterPro" id="IPR005490">
    <property type="entry name" value="LD_TPept_cat_dom"/>
</dbReference>
<dbReference type="Gene3D" id="3.10.20.800">
    <property type="match status" value="1"/>
</dbReference>
<keyword evidence="3 6" id="KW-0133">Cell shape</keyword>
<dbReference type="InterPro" id="IPR038054">
    <property type="entry name" value="LD_TPept-like_central_sf"/>
</dbReference>
<evidence type="ECO:0000256" key="6">
    <source>
        <dbReference type="PROSITE-ProRule" id="PRU01373"/>
    </source>
</evidence>
<evidence type="ECO:0000313" key="12">
    <source>
        <dbReference type="Proteomes" id="UP000491237"/>
    </source>
</evidence>
<evidence type="ECO:0000256" key="5">
    <source>
        <dbReference type="ARBA" id="ARBA00023316"/>
    </source>
</evidence>
<dbReference type="PANTHER" id="PTHR30582:SF33">
    <property type="entry name" value="EXPORTED PROTEIN"/>
    <property type="match status" value="1"/>
</dbReference>
<evidence type="ECO:0000256" key="2">
    <source>
        <dbReference type="ARBA" id="ARBA00022679"/>
    </source>
</evidence>
<dbReference type="UniPathway" id="UPA00219"/>
<dbReference type="InterPro" id="IPR038063">
    <property type="entry name" value="Transpep_catalytic_dom"/>
</dbReference>
<dbReference type="OrthoDB" id="3176960at2"/>
<name>A0A1X1FI87_9LACO</name>
<accession>A0A1X1FI87</accession>
<dbReference type="RefSeq" id="WP_057911115.1">
    <property type="nucleotide sequence ID" value="NZ_CP018796.1"/>
</dbReference>
<dbReference type="STRING" id="152331.FAM21731_00102"/>
<dbReference type="SUPFAM" id="SSF143985">
    <property type="entry name" value="L,D-transpeptidase pre-catalytic domain-like"/>
    <property type="match status" value="1"/>
</dbReference>
<dbReference type="Pfam" id="PF03734">
    <property type="entry name" value="YkuD"/>
    <property type="match status" value="1"/>
</dbReference>
<reference evidence="10 11" key="1">
    <citation type="journal article" date="2017" name="Front. Microbiol.">
        <title>The Histidine Decarboxylase Gene Cluster of Lactobacillus parabuchneri Was Gained by Horizontal Gene Transfer and Is Mobile within the Species.</title>
        <authorList>
            <person name="Wuthrich D."/>
            <person name="Berthoud H."/>
            <person name="Wechsler D."/>
            <person name="Eugster E."/>
            <person name="Irmler S."/>
            <person name="Bruggmann R."/>
        </authorList>
    </citation>
    <scope>NUCLEOTIDE SEQUENCE [LARGE SCALE GENOMIC DNA]</scope>
    <source>
        <strain evidence="10 11">FAM23169</strain>
    </source>
</reference>
<dbReference type="GO" id="GO:0016740">
    <property type="term" value="F:transferase activity"/>
    <property type="evidence" value="ECO:0007669"/>
    <property type="project" value="UniProtKB-KW"/>
</dbReference>
<dbReference type="GO" id="GO:0008360">
    <property type="term" value="P:regulation of cell shape"/>
    <property type="evidence" value="ECO:0007669"/>
    <property type="project" value="UniProtKB-UniRule"/>
</dbReference>
<evidence type="ECO:0000256" key="4">
    <source>
        <dbReference type="ARBA" id="ARBA00022984"/>
    </source>
</evidence>
<protein>
    <submittedName>
        <fullName evidence="9">L,D-transpeptidase family protein</fullName>
    </submittedName>
    <submittedName>
        <fullName evidence="10">Putative peptidoglycan binding domain protein</fullName>
    </submittedName>
</protein>
<evidence type="ECO:0000313" key="9">
    <source>
        <dbReference type="EMBL" id="MSE20793.1"/>
    </source>
</evidence>
<dbReference type="GO" id="GO:0071972">
    <property type="term" value="F:peptidoglycan L,D-transpeptidase activity"/>
    <property type="evidence" value="ECO:0007669"/>
    <property type="project" value="TreeGrafter"/>
</dbReference>
<dbReference type="GeneID" id="69801942"/>
<gene>
    <name evidence="10" type="ORF">FAM23169_00098</name>
    <name evidence="9" type="ORF">GKC44_05920</name>
</gene>
<keyword evidence="5 6" id="KW-0961">Cell wall biogenesis/degradation</keyword>
<feature type="active site" description="Nucleophile" evidence="6">
    <location>
        <position position="437"/>
    </location>
</feature>
<dbReference type="EMBL" id="MSBD01000002">
    <property type="protein sequence ID" value="ORN31210.1"/>
    <property type="molecule type" value="Genomic_DNA"/>
</dbReference>
<dbReference type="Proteomes" id="UP000193009">
    <property type="component" value="Unassembled WGS sequence"/>
</dbReference>
<dbReference type="SUPFAM" id="SSF141523">
    <property type="entry name" value="L,D-transpeptidase catalytic domain-like"/>
    <property type="match status" value="1"/>
</dbReference>
<dbReference type="AlphaFoldDB" id="A0A1X1FI87"/>